<gene>
    <name evidence="5" type="ORF">BU200_03235</name>
</gene>
<dbReference type="Gene3D" id="3.90.550.10">
    <property type="entry name" value="Spore Coat Polysaccharide Biosynthesis Protein SpsA, Chain A"/>
    <property type="match status" value="1"/>
</dbReference>
<accession>A0A1Q8EEF5</accession>
<proteinExistence type="predicted"/>
<dbReference type="PANTHER" id="PTHR22916">
    <property type="entry name" value="GLYCOSYLTRANSFERASE"/>
    <property type="match status" value="1"/>
</dbReference>
<comment type="caution">
    <text evidence="5">The sequence shown here is derived from an EMBL/GenBank/DDBJ whole genome shotgun (WGS) entry which is preliminary data.</text>
</comment>
<dbReference type="Proteomes" id="UP000186437">
    <property type="component" value="Unassembled WGS sequence"/>
</dbReference>
<dbReference type="NCBIfam" id="TIGR03728">
    <property type="entry name" value="glyco_access_1"/>
    <property type="match status" value="1"/>
</dbReference>
<dbReference type="InterPro" id="IPR029044">
    <property type="entry name" value="Nucleotide-diphossugar_trans"/>
</dbReference>
<evidence type="ECO:0000256" key="1">
    <source>
        <dbReference type="ARBA" id="ARBA00022676"/>
    </source>
</evidence>
<dbReference type="Pfam" id="PF08759">
    <property type="entry name" value="GT-D"/>
    <property type="match status" value="1"/>
</dbReference>
<evidence type="ECO:0000313" key="5">
    <source>
        <dbReference type="EMBL" id="OLF50174.1"/>
    </source>
</evidence>
<protein>
    <submittedName>
        <fullName evidence="5">Glycosyl transferase</fullName>
    </submittedName>
</protein>
<sequence>MQCLRCCVSKKRELSEIQVLPILESLRFIKEHQASVARFGDGEIDIINGSSIPYQEYDENLALALKVILQLPSSEDLLVCLPDVFQKIERYNQNAQVFWQSHFEKYRDFYQEECQSDWYGSTFLSRPYIDLQDKSLADVYFAAIRDLWQGRDVLLVEGETSRSGVGNDLFANAVSLSRIICPSKNAFAHYDAIMERILEHAEDRLVILMLGPTAKVLVYDLMKRGFQAIDLGHIDSEYEWYQMKATHKVKLHHKHTAEFNRDEGIELVQDDVYAQQIVATVGVDWAKEEEQMMSEFETISIIVPVYNVERYLKRCLDSLLRQTYTDFELLLINDGSTDSSAEICEEYAKKDKRIRVIHQENAGPSAARNRGIELAQGRYITFVDSDDFVEDYYLDNLHTALVKNHADISICNFNSFNEDRQSFLFSITKEMYFEQTYTVEEWLNQENTAKNNLYLTFTFSPLKLFKRELFDGISFPVGRLREDDATIYKVYLKARKIAFINQGSYYYSQRSEGLSRNGMLDDIRSMISNAEERLALLVTLGYDVREHIDSYIKRLKKCQADSLRAGQIGLYQELTTKLDLIEQHQKED</sequence>
<organism evidence="5 6">
    <name type="scientific">Streptococcus acidominimus</name>
    <dbReference type="NCBI Taxonomy" id="1326"/>
    <lineage>
        <taxon>Bacteria</taxon>
        <taxon>Bacillati</taxon>
        <taxon>Bacillota</taxon>
        <taxon>Bacilli</taxon>
        <taxon>Lactobacillales</taxon>
        <taxon>Streptococcaceae</taxon>
        <taxon>Streptococcus</taxon>
    </lineage>
</organism>
<dbReference type="CDD" id="cd00761">
    <property type="entry name" value="Glyco_tranf_GTA_type"/>
    <property type="match status" value="1"/>
</dbReference>
<evidence type="ECO:0000259" key="3">
    <source>
        <dbReference type="Pfam" id="PF00535"/>
    </source>
</evidence>
<evidence type="ECO:0000259" key="4">
    <source>
        <dbReference type="Pfam" id="PF08759"/>
    </source>
</evidence>
<dbReference type="PANTHER" id="PTHR22916:SF51">
    <property type="entry name" value="GLYCOSYLTRANSFERASE EPSH-RELATED"/>
    <property type="match status" value="1"/>
</dbReference>
<dbReference type="Pfam" id="PF00535">
    <property type="entry name" value="Glycos_transf_2"/>
    <property type="match status" value="1"/>
</dbReference>
<dbReference type="AlphaFoldDB" id="A0A1Q8EEF5"/>
<dbReference type="GO" id="GO:0016757">
    <property type="term" value="F:glycosyltransferase activity"/>
    <property type="evidence" value="ECO:0007669"/>
    <property type="project" value="UniProtKB-KW"/>
</dbReference>
<keyword evidence="6" id="KW-1185">Reference proteome</keyword>
<feature type="domain" description="Glycosyltransferase 2-like" evidence="3">
    <location>
        <begin position="300"/>
        <end position="470"/>
    </location>
</feature>
<evidence type="ECO:0000256" key="2">
    <source>
        <dbReference type="ARBA" id="ARBA00022679"/>
    </source>
</evidence>
<dbReference type="EMBL" id="MSJL01000010">
    <property type="protein sequence ID" value="OLF50174.1"/>
    <property type="molecule type" value="Genomic_DNA"/>
</dbReference>
<dbReference type="InterPro" id="IPR014869">
    <property type="entry name" value="GT-D"/>
</dbReference>
<dbReference type="InterPro" id="IPR001173">
    <property type="entry name" value="Glyco_trans_2-like"/>
</dbReference>
<dbReference type="SUPFAM" id="SSF53448">
    <property type="entry name" value="Nucleotide-diphospho-sugar transferases"/>
    <property type="match status" value="1"/>
</dbReference>
<dbReference type="OrthoDB" id="796510at2"/>
<evidence type="ECO:0000313" key="6">
    <source>
        <dbReference type="Proteomes" id="UP000186437"/>
    </source>
</evidence>
<reference evidence="6" key="1">
    <citation type="submission" date="2016-12" db="EMBL/GenBank/DDBJ databases">
        <authorList>
            <person name="Gulvik C.A."/>
        </authorList>
    </citation>
    <scope>NUCLEOTIDE SEQUENCE [LARGE SCALE GENOMIC DNA]</scope>
    <source>
        <strain evidence="6">ATCC 51725</strain>
    </source>
</reference>
<feature type="domain" description="Glycosyltransferase GT-D fold" evidence="4">
    <location>
        <begin position="36"/>
        <end position="259"/>
    </location>
</feature>
<name>A0A1Q8EEF5_STRAI</name>
<keyword evidence="1" id="KW-0328">Glycosyltransferase</keyword>
<keyword evidence="2 5" id="KW-0808">Transferase</keyword>